<keyword evidence="3" id="KW-1185">Reference proteome</keyword>
<sequence length="73" mass="7481">MRKTLAALVIAGSFMAGGTAIAQANPPSQPPTPLCLVVGGAIWVVRNSIDPYGLSQEPLAVALRNAHRQVCGG</sequence>
<keyword evidence="1" id="KW-0732">Signal</keyword>
<dbReference type="RefSeq" id="WP_195033448.1">
    <property type="nucleotide sequence ID" value="NZ_JADLRE010000010.1"/>
</dbReference>
<gene>
    <name evidence="2" type="ORF">IU470_14510</name>
</gene>
<feature type="signal peptide" evidence="1">
    <location>
        <begin position="1"/>
        <end position="22"/>
    </location>
</feature>
<evidence type="ECO:0000313" key="3">
    <source>
        <dbReference type="Proteomes" id="UP000807309"/>
    </source>
</evidence>
<accession>A0ABS0C7F7</accession>
<protein>
    <recommendedName>
        <fullName evidence="4">DUF732 domain-containing protein</fullName>
    </recommendedName>
</protein>
<dbReference type="EMBL" id="JADLRE010000010">
    <property type="protein sequence ID" value="MBF6226309.1"/>
    <property type="molecule type" value="Genomic_DNA"/>
</dbReference>
<dbReference type="Proteomes" id="UP000807309">
    <property type="component" value="Unassembled WGS sequence"/>
</dbReference>
<comment type="caution">
    <text evidence="2">The sequence shown here is derived from an EMBL/GenBank/DDBJ whole genome shotgun (WGS) entry which is preliminary data.</text>
</comment>
<name>A0ABS0C7F7_9NOCA</name>
<evidence type="ECO:0000256" key="1">
    <source>
        <dbReference type="SAM" id="SignalP"/>
    </source>
</evidence>
<evidence type="ECO:0000313" key="2">
    <source>
        <dbReference type="EMBL" id="MBF6226309.1"/>
    </source>
</evidence>
<organism evidence="2 3">
    <name type="scientific">Nocardia abscessus</name>
    <dbReference type="NCBI Taxonomy" id="120957"/>
    <lineage>
        <taxon>Bacteria</taxon>
        <taxon>Bacillati</taxon>
        <taxon>Actinomycetota</taxon>
        <taxon>Actinomycetes</taxon>
        <taxon>Mycobacteriales</taxon>
        <taxon>Nocardiaceae</taxon>
        <taxon>Nocardia</taxon>
    </lineage>
</organism>
<evidence type="ECO:0008006" key="4">
    <source>
        <dbReference type="Google" id="ProtNLM"/>
    </source>
</evidence>
<feature type="chain" id="PRO_5047328983" description="DUF732 domain-containing protein" evidence="1">
    <location>
        <begin position="23"/>
        <end position="73"/>
    </location>
</feature>
<proteinExistence type="predicted"/>
<reference evidence="2 3" key="1">
    <citation type="submission" date="2020-10" db="EMBL/GenBank/DDBJ databases">
        <title>Identification of Nocardia species via Next-generation sequencing and recognition of intraspecies genetic diversity.</title>
        <authorList>
            <person name="Li P."/>
            <person name="Li P."/>
            <person name="Lu B."/>
        </authorList>
    </citation>
    <scope>NUCLEOTIDE SEQUENCE [LARGE SCALE GENOMIC DNA]</scope>
    <source>
        <strain evidence="2 3">N-11</strain>
    </source>
</reference>